<organism evidence="2 3">
    <name type="scientific">Microbacterium salsuginis</name>
    <dbReference type="NCBI Taxonomy" id="2722803"/>
    <lineage>
        <taxon>Bacteria</taxon>
        <taxon>Bacillati</taxon>
        <taxon>Actinomycetota</taxon>
        <taxon>Actinomycetes</taxon>
        <taxon>Micrococcales</taxon>
        <taxon>Microbacteriaceae</taxon>
        <taxon>Microbacterium</taxon>
    </lineage>
</organism>
<evidence type="ECO:0000256" key="1">
    <source>
        <dbReference type="SAM" id="Phobius"/>
    </source>
</evidence>
<protein>
    <submittedName>
        <fullName evidence="2">Large extracellular alpha-helical protein</fullName>
    </submittedName>
</protein>
<dbReference type="InterPro" id="IPR043777">
    <property type="entry name" value="DUF5719"/>
</dbReference>
<accession>A0ABX1KB94</accession>
<evidence type="ECO:0000313" key="3">
    <source>
        <dbReference type="Proteomes" id="UP001429745"/>
    </source>
</evidence>
<dbReference type="Proteomes" id="UP001429745">
    <property type="component" value="Unassembled WGS sequence"/>
</dbReference>
<dbReference type="RefSeq" id="WP_168912383.1">
    <property type="nucleotide sequence ID" value="NZ_JABACI010000002.1"/>
</dbReference>
<reference evidence="2 3" key="1">
    <citation type="submission" date="2020-04" db="EMBL/GenBank/DDBJ databases">
        <title>CFH 90308 Microbacterium sp.</title>
        <authorList>
            <person name="Nie G."/>
            <person name="Ming H."/>
            <person name="Xia T."/>
        </authorList>
    </citation>
    <scope>NUCLEOTIDE SEQUENCE [LARGE SCALE GENOMIC DNA]</scope>
    <source>
        <strain evidence="2 3">CFH 90308</strain>
    </source>
</reference>
<keyword evidence="1" id="KW-0472">Membrane</keyword>
<keyword evidence="1" id="KW-1133">Transmembrane helix</keyword>
<sequence>MSDRRVFRWATTSARLLIGTIVSVAAVILVVTAISLPWPTLTREPVSVSAMPAPAASTVACDGALLSLGRDPRDAASLAAAAPQTVTSGVTGGAPEADEQRLDAAGVSGGLGPLAFTAQPLERERVDVAAAGASTVSADDLRGFAASACRPPLLESWLVGGSGTTGASDLVLLANPGTVAATVQLTLFGAAGEQSPPGGSDLIVPPGTQRVVPLAGIALDEASPVIRVTATGAPVHASLQTSITRTLTPGGVDQVGAVPQPEQTQTIAGINVTRSPGAEGASDAATVLRVLAPSGDTTVRVTVTAIGRAEPAADPQEVALTAGQPTEIALPGLAVGAYTVEVVSEVPVVSAVWQATGFEEGDDFAWYTPSPEVAVPSLFAAPSGPPPALTVVNPADEAATVTVTSEDGAYQLELTVPARGTMTARLSPRTVYLLEPDAPVRAALSLTGDGALAGIPLWPADAATPEIVVYP</sequence>
<evidence type="ECO:0000313" key="2">
    <source>
        <dbReference type="EMBL" id="NLP83900.1"/>
    </source>
</evidence>
<feature type="transmembrane region" description="Helical" evidence="1">
    <location>
        <begin position="16"/>
        <end position="38"/>
    </location>
</feature>
<proteinExistence type="predicted"/>
<gene>
    <name evidence="2" type="ORF">HF576_08575</name>
</gene>
<comment type="caution">
    <text evidence="2">The sequence shown here is derived from an EMBL/GenBank/DDBJ whole genome shotgun (WGS) entry which is preliminary data.</text>
</comment>
<keyword evidence="1" id="KW-0812">Transmembrane</keyword>
<keyword evidence="3" id="KW-1185">Reference proteome</keyword>
<dbReference type="EMBL" id="JABACI010000002">
    <property type="protein sequence ID" value="NLP83900.1"/>
    <property type="molecule type" value="Genomic_DNA"/>
</dbReference>
<name>A0ABX1KB94_9MICO</name>
<dbReference type="Pfam" id="PF18986">
    <property type="entry name" value="DUF5719"/>
    <property type="match status" value="1"/>
</dbReference>